<accession>A0A3G6IUZ5</accession>
<dbReference type="InterPro" id="IPR037483">
    <property type="entry name" value="YjjU-like"/>
</dbReference>
<keyword evidence="1 2" id="KW-0443">Lipid metabolism</keyword>
<dbReference type="RefSeq" id="WP_123960486.1">
    <property type="nucleotide sequence ID" value="NZ_CP033898.1"/>
</dbReference>
<dbReference type="OrthoDB" id="9802424at2"/>
<evidence type="ECO:0000313" key="4">
    <source>
        <dbReference type="EMBL" id="AZA09579.1"/>
    </source>
</evidence>
<gene>
    <name evidence="4" type="ORF">CPPEL_07345</name>
</gene>
<dbReference type="EMBL" id="CP033898">
    <property type="protein sequence ID" value="AZA09579.1"/>
    <property type="molecule type" value="Genomic_DNA"/>
</dbReference>
<evidence type="ECO:0000313" key="5">
    <source>
        <dbReference type="Proteomes" id="UP000271426"/>
    </source>
</evidence>
<feature type="domain" description="PNPLA" evidence="3">
    <location>
        <begin position="8"/>
        <end position="181"/>
    </location>
</feature>
<name>A0A3G6IUZ5_9CORY</name>
<dbReference type="Proteomes" id="UP000271426">
    <property type="component" value="Chromosome"/>
</dbReference>
<dbReference type="PROSITE" id="PS51635">
    <property type="entry name" value="PNPLA"/>
    <property type="match status" value="1"/>
</dbReference>
<dbReference type="AlphaFoldDB" id="A0A3G6IUZ5"/>
<dbReference type="GO" id="GO:0016042">
    <property type="term" value="P:lipid catabolic process"/>
    <property type="evidence" value="ECO:0007669"/>
    <property type="project" value="UniProtKB-UniRule"/>
</dbReference>
<reference evidence="4 5" key="1">
    <citation type="submission" date="2018-11" db="EMBL/GenBank/DDBJ databases">
        <authorList>
            <person name="Kleinhagauer T."/>
            <person name="Glaeser S.P."/>
            <person name="Spergser J."/>
            <person name="Ruckert C."/>
            <person name="Kaempfer P."/>
            <person name="Busse H.-J."/>
        </authorList>
    </citation>
    <scope>NUCLEOTIDE SEQUENCE [LARGE SCALE GENOMIC DNA]</scope>
    <source>
        <strain evidence="4 5">812CH</strain>
    </source>
</reference>
<feature type="active site" description="Nucleophile" evidence="2">
    <location>
        <position position="41"/>
    </location>
</feature>
<dbReference type="InterPro" id="IPR002641">
    <property type="entry name" value="PNPLA_dom"/>
</dbReference>
<dbReference type="GO" id="GO:0016787">
    <property type="term" value="F:hydrolase activity"/>
    <property type="evidence" value="ECO:0007669"/>
    <property type="project" value="UniProtKB-UniRule"/>
</dbReference>
<dbReference type="InterPro" id="IPR045943">
    <property type="entry name" value="DUF6363"/>
</dbReference>
<sequence length="289" mass="32164">MHAKDVALVIEGGGMRNAYTAGCIDQLLAHDIHFGWVGGVSAGASHTVNFLSHDRQRSRLSFVELASDPKSGGVKSMLRGKGYFNVEYIYETAGAPGGDIPFDWETFCQDPTPMCIAATRADTGENVYWGREDFADLYDLMRKARASSTLPGLMPVPEIDGVEYVDGALGESGGLLIQAAIDAGFEKFLVLRSKPRGYIRPELSKPAVVRKLLRKRPVVAEAMIKRPARYNAEAKKIDQLEAQGQAMVFYPEQLSIENTERNREKLEHAWNCGVEQTKREWDSWMEFLS</sequence>
<keyword evidence="5" id="KW-1185">Reference proteome</keyword>
<dbReference type="Pfam" id="PF19890">
    <property type="entry name" value="DUF6363"/>
    <property type="match status" value="1"/>
</dbReference>
<dbReference type="SUPFAM" id="SSF52151">
    <property type="entry name" value="FabD/lysophospholipase-like"/>
    <property type="match status" value="1"/>
</dbReference>
<evidence type="ECO:0000256" key="2">
    <source>
        <dbReference type="PROSITE-ProRule" id="PRU01161"/>
    </source>
</evidence>
<dbReference type="InterPro" id="IPR016035">
    <property type="entry name" value="Acyl_Trfase/lysoPLipase"/>
</dbReference>
<dbReference type="Pfam" id="PF01734">
    <property type="entry name" value="Patatin"/>
    <property type="match status" value="1"/>
</dbReference>
<keyword evidence="2" id="KW-0378">Hydrolase</keyword>
<evidence type="ECO:0000259" key="3">
    <source>
        <dbReference type="PROSITE" id="PS51635"/>
    </source>
</evidence>
<feature type="short sequence motif" description="GXSXG" evidence="2">
    <location>
        <begin position="39"/>
        <end position="43"/>
    </location>
</feature>
<feature type="active site" description="Proton acceptor" evidence="2">
    <location>
        <position position="166"/>
    </location>
</feature>
<dbReference type="KEGG" id="cpso:CPPEL_07345"/>
<protein>
    <submittedName>
        <fullName evidence="4">Patatin-like phospholipase</fullName>
    </submittedName>
</protein>
<organism evidence="4 5">
    <name type="scientific">Corynebacterium pseudopelargi</name>
    <dbReference type="NCBI Taxonomy" id="2080757"/>
    <lineage>
        <taxon>Bacteria</taxon>
        <taxon>Bacillati</taxon>
        <taxon>Actinomycetota</taxon>
        <taxon>Actinomycetes</taxon>
        <taxon>Mycobacteriales</taxon>
        <taxon>Corynebacteriaceae</taxon>
        <taxon>Corynebacterium</taxon>
    </lineage>
</organism>
<dbReference type="CDD" id="cd07208">
    <property type="entry name" value="Pat_hypo_Ecoli_yjju_like"/>
    <property type="match status" value="1"/>
</dbReference>
<keyword evidence="2" id="KW-0442">Lipid degradation</keyword>
<dbReference type="Gene3D" id="3.40.1090.10">
    <property type="entry name" value="Cytosolic phospholipase A2 catalytic domain"/>
    <property type="match status" value="2"/>
</dbReference>
<evidence type="ECO:0000256" key="1">
    <source>
        <dbReference type="ARBA" id="ARBA00023098"/>
    </source>
</evidence>
<proteinExistence type="predicted"/>
<feature type="short sequence motif" description="DGA/G" evidence="2">
    <location>
        <begin position="166"/>
        <end position="168"/>
    </location>
</feature>
<comment type="caution">
    <text evidence="2">Lacks conserved residue(s) required for the propagation of feature annotation.</text>
</comment>